<accession>A0A833LXK4</accession>
<comment type="caution">
    <text evidence="5">The sequence shown here is derived from an EMBL/GenBank/DDBJ whole genome shotgun (WGS) entry which is preliminary data.</text>
</comment>
<dbReference type="Pfam" id="PF01750">
    <property type="entry name" value="HycI"/>
    <property type="match status" value="1"/>
</dbReference>
<protein>
    <submittedName>
        <fullName evidence="5">Hydrogenase maturation protease</fullName>
    </submittedName>
</protein>
<dbReference type="InterPro" id="IPR000671">
    <property type="entry name" value="Peptidase_A31"/>
</dbReference>
<organism evidence="5 6">
    <name type="scientific">Leptonema illini</name>
    <dbReference type="NCBI Taxonomy" id="183"/>
    <lineage>
        <taxon>Bacteria</taxon>
        <taxon>Pseudomonadati</taxon>
        <taxon>Spirochaetota</taxon>
        <taxon>Spirochaetia</taxon>
        <taxon>Leptospirales</taxon>
        <taxon>Leptospiraceae</taxon>
        <taxon>Leptonema</taxon>
    </lineage>
</organism>
<reference evidence="5 6" key="1">
    <citation type="submission" date="2019-10" db="EMBL/GenBank/DDBJ databases">
        <title>Extracellular Electron Transfer in a Candidatus Methanoperedens spp. Enrichment Culture.</title>
        <authorList>
            <person name="Berger S."/>
            <person name="Rangel Shaw D."/>
            <person name="Berben T."/>
            <person name="In 'T Zandt M."/>
            <person name="Frank J."/>
            <person name="Reimann J."/>
            <person name="Jetten M.S.M."/>
            <person name="Welte C.U."/>
        </authorList>
    </citation>
    <scope>NUCLEOTIDE SEQUENCE [LARGE SCALE GENOMIC DNA]</scope>
    <source>
        <strain evidence="5">SB12</strain>
    </source>
</reference>
<dbReference type="PANTHER" id="PTHR30302:SF1">
    <property type="entry name" value="HYDROGENASE 2 MATURATION PROTEASE"/>
    <property type="match status" value="1"/>
</dbReference>
<dbReference type="AlphaFoldDB" id="A0A833LXK4"/>
<comment type="similarity">
    <text evidence="1">Belongs to the peptidase A31 family.</text>
</comment>
<proteinExistence type="inferred from homology"/>
<evidence type="ECO:0000313" key="6">
    <source>
        <dbReference type="Proteomes" id="UP000460298"/>
    </source>
</evidence>
<keyword evidence="2 5" id="KW-0645">Protease</keyword>
<dbReference type="NCBIfam" id="TIGR00072">
    <property type="entry name" value="hydrog_prot"/>
    <property type="match status" value="1"/>
</dbReference>
<dbReference type="PRINTS" id="PR00446">
    <property type="entry name" value="HYDRGNUPTAKE"/>
</dbReference>
<dbReference type="PANTHER" id="PTHR30302">
    <property type="entry name" value="HYDROGENASE 1 MATURATION PROTEASE"/>
    <property type="match status" value="1"/>
</dbReference>
<dbReference type="InterPro" id="IPR023430">
    <property type="entry name" value="Pept_HybD-like_dom_sf"/>
</dbReference>
<gene>
    <name evidence="5" type="ORF">F9K24_15235</name>
</gene>
<evidence type="ECO:0000256" key="1">
    <source>
        <dbReference type="ARBA" id="ARBA00006814"/>
    </source>
</evidence>
<evidence type="ECO:0000313" key="5">
    <source>
        <dbReference type="EMBL" id="KAB2931045.1"/>
    </source>
</evidence>
<evidence type="ECO:0000256" key="3">
    <source>
        <dbReference type="ARBA" id="ARBA00022750"/>
    </source>
</evidence>
<dbReference type="GO" id="GO:0016485">
    <property type="term" value="P:protein processing"/>
    <property type="evidence" value="ECO:0007669"/>
    <property type="project" value="TreeGrafter"/>
</dbReference>
<dbReference type="GO" id="GO:0008047">
    <property type="term" value="F:enzyme activator activity"/>
    <property type="evidence" value="ECO:0007669"/>
    <property type="project" value="InterPro"/>
</dbReference>
<dbReference type="Proteomes" id="UP000460298">
    <property type="component" value="Unassembled WGS sequence"/>
</dbReference>
<evidence type="ECO:0000256" key="2">
    <source>
        <dbReference type="ARBA" id="ARBA00022670"/>
    </source>
</evidence>
<dbReference type="SUPFAM" id="SSF53163">
    <property type="entry name" value="HybD-like"/>
    <property type="match status" value="1"/>
</dbReference>
<keyword evidence="3" id="KW-0064">Aspartyl protease</keyword>
<sequence length="162" mass="17708">MEIPSEKRDPQMTLILGIGNLLMGDEGVGVHAINRLESEYRDRLPSGVRLLDGGVAGFHLLGEIEEADRLVIIDATMDGRPPGTIDRIRPRFSSDYPRTLSAHDIGLKDLLDVLYLSQKRVPDVTLYTVSVEFLPESLTTALSESVAASLHALCEKVLVEAG</sequence>
<evidence type="ECO:0000256" key="4">
    <source>
        <dbReference type="ARBA" id="ARBA00022801"/>
    </source>
</evidence>
<dbReference type="EMBL" id="WBUI01000016">
    <property type="protein sequence ID" value="KAB2931045.1"/>
    <property type="molecule type" value="Genomic_DNA"/>
</dbReference>
<name>A0A833LXK4_9LEPT</name>
<dbReference type="Gene3D" id="3.40.50.1450">
    <property type="entry name" value="HybD-like"/>
    <property type="match status" value="1"/>
</dbReference>
<dbReference type="GO" id="GO:0004190">
    <property type="term" value="F:aspartic-type endopeptidase activity"/>
    <property type="evidence" value="ECO:0007669"/>
    <property type="project" value="UniProtKB-KW"/>
</dbReference>
<keyword evidence="4" id="KW-0378">Hydrolase</keyword>